<keyword evidence="4" id="KW-1185">Reference proteome</keyword>
<dbReference type="KEGG" id="sgra:EX895_003669"/>
<reference evidence="3 4" key="1">
    <citation type="submission" date="2019-05" db="EMBL/GenBank/DDBJ databases">
        <title>Sporisorium graminicola CBS 10092 draft sequencing and annotation.</title>
        <authorList>
            <person name="Solano-Gonzalez S."/>
            <person name="Caddick M.X."/>
            <person name="Darby A."/>
        </authorList>
    </citation>
    <scope>NUCLEOTIDE SEQUENCE [LARGE SCALE GENOMIC DNA]</scope>
    <source>
        <strain evidence="3 4">CBS 10092</strain>
    </source>
</reference>
<gene>
    <name evidence="3" type="ORF">EX895_003669</name>
</gene>
<dbReference type="FunFam" id="3.40.50.720:FF:000084">
    <property type="entry name" value="Short-chain dehydrogenase reductase"/>
    <property type="match status" value="1"/>
</dbReference>
<dbReference type="SUPFAM" id="SSF51735">
    <property type="entry name" value="NAD(P)-binding Rossmann-fold domains"/>
    <property type="match status" value="1"/>
</dbReference>
<dbReference type="PRINTS" id="PR00080">
    <property type="entry name" value="SDRFAMILY"/>
</dbReference>
<dbReference type="InterPro" id="IPR002347">
    <property type="entry name" value="SDR_fam"/>
</dbReference>
<dbReference type="EMBL" id="SRRM01000014">
    <property type="protein sequence ID" value="TKY86992.1"/>
    <property type="molecule type" value="Genomic_DNA"/>
</dbReference>
<dbReference type="Proteomes" id="UP000306050">
    <property type="component" value="Chromosome SGRAM_22"/>
</dbReference>
<comment type="caution">
    <text evidence="3">The sequence shown here is derived from an EMBL/GenBank/DDBJ whole genome shotgun (WGS) entry which is preliminary data.</text>
</comment>
<evidence type="ECO:0000313" key="3">
    <source>
        <dbReference type="EMBL" id="TKY86992.1"/>
    </source>
</evidence>
<proteinExistence type="inferred from homology"/>
<evidence type="ECO:0000256" key="1">
    <source>
        <dbReference type="ARBA" id="ARBA00006484"/>
    </source>
</evidence>
<dbReference type="Gene3D" id="3.40.50.720">
    <property type="entry name" value="NAD(P)-binding Rossmann-like Domain"/>
    <property type="match status" value="1"/>
</dbReference>
<dbReference type="RefSeq" id="XP_029738977.1">
    <property type="nucleotide sequence ID" value="XM_029884267.1"/>
</dbReference>
<dbReference type="GeneID" id="40726564"/>
<dbReference type="PRINTS" id="PR00081">
    <property type="entry name" value="GDHRDH"/>
</dbReference>
<protein>
    <submittedName>
        <fullName evidence="3">Uncharacterized protein</fullName>
    </submittedName>
</protein>
<evidence type="ECO:0000256" key="2">
    <source>
        <dbReference type="ARBA" id="ARBA00023002"/>
    </source>
</evidence>
<dbReference type="PANTHER" id="PTHR43639">
    <property type="entry name" value="OXIDOREDUCTASE, SHORT-CHAIN DEHYDROGENASE/REDUCTASE FAMILY (AFU_ORTHOLOGUE AFUA_5G02870)"/>
    <property type="match status" value="1"/>
</dbReference>
<dbReference type="InterPro" id="IPR036291">
    <property type="entry name" value="NAD(P)-bd_dom_sf"/>
</dbReference>
<sequence length="291" mass="30415">MSTSTATTGNAGAGQAPGQGRLAGKVCIVTGGTRGFGAAIVSLFVSQGAKVLVLDLLASDGAYDPFAISPIPRSSPPHPVPQHSTYALKADITQRADWARALSRCIEIYGSPPTVVVNNAGWTYSNKPTLEVTEDEFERVFTVNVKSVFLSVEVVLRELLESSGGVRDASWINVSSTAALRPRPGLVWYNASKGAVSTATKALAVEYAPHKVRFNTVCPVAGNTPLLSKFAGSKEAGDAVSTQQLAQFNASIPIGRLSEASDIANACLFLADEASCFITGIDLPVDGGRCV</sequence>
<dbReference type="OrthoDB" id="1888931at2759"/>
<dbReference type="GO" id="GO:0016491">
    <property type="term" value="F:oxidoreductase activity"/>
    <property type="evidence" value="ECO:0007669"/>
    <property type="project" value="UniProtKB-KW"/>
</dbReference>
<organism evidence="3 4">
    <name type="scientific">Sporisorium graminicola</name>
    <dbReference type="NCBI Taxonomy" id="280036"/>
    <lineage>
        <taxon>Eukaryota</taxon>
        <taxon>Fungi</taxon>
        <taxon>Dikarya</taxon>
        <taxon>Basidiomycota</taxon>
        <taxon>Ustilaginomycotina</taxon>
        <taxon>Ustilaginomycetes</taxon>
        <taxon>Ustilaginales</taxon>
        <taxon>Ustilaginaceae</taxon>
        <taxon>Sporisorium</taxon>
    </lineage>
</organism>
<dbReference type="PANTHER" id="PTHR43639:SF1">
    <property type="entry name" value="SHORT-CHAIN DEHYDROGENASE_REDUCTASE FAMILY PROTEIN"/>
    <property type="match status" value="1"/>
</dbReference>
<accession>A0A4U7KVG9</accession>
<dbReference type="AlphaFoldDB" id="A0A4U7KVG9"/>
<dbReference type="Pfam" id="PF13561">
    <property type="entry name" value="adh_short_C2"/>
    <property type="match status" value="1"/>
</dbReference>
<dbReference type="NCBIfam" id="NF005559">
    <property type="entry name" value="PRK07231.1"/>
    <property type="match status" value="1"/>
</dbReference>
<comment type="similarity">
    <text evidence="1">Belongs to the short-chain dehydrogenases/reductases (SDR) family.</text>
</comment>
<name>A0A4U7KVG9_9BASI</name>
<keyword evidence="2" id="KW-0560">Oxidoreductase</keyword>
<evidence type="ECO:0000313" key="4">
    <source>
        <dbReference type="Proteomes" id="UP000306050"/>
    </source>
</evidence>